<feature type="transmembrane region" description="Helical" evidence="1">
    <location>
        <begin position="174"/>
        <end position="195"/>
    </location>
</feature>
<reference evidence="3 4" key="1">
    <citation type="submission" date="2019-03" db="EMBL/GenBank/DDBJ databases">
        <title>Draft genome sequences of novel Actinobacteria.</title>
        <authorList>
            <person name="Sahin N."/>
            <person name="Ay H."/>
            <person name="Saygin H."/>
        </authorList>
    </citation>
    <scope>NUCLEOTIDE SEQUENCE [LARGE SCALE GENOMIC DNA]</scope>
    <source>
        <strain evidence="3 4">5K138</strain>
    </source>
</reference>
<dbReference type="InterPro" id="IPR012171">
    <property type="entry name" value="Fatty_acid_desaturase"/>
</dbReference>
<proteinExistence type="predicted"/>
<dbReference type="GO" id="GO:0008610">
    <property type="term" value="P:lipid biosynthetic process"/>
    <property type="evidence" value="ECO:0007669"/>
    <property type="project" value="UniProtKB-ARBA"/>
</dbReference>
<dbReference type="OrthoDB" id="104711at2"/>
<evidence type="ECO:0000313" key="4">
    <source>
        <dbReference type="Proteomes" id="UP000294739"/>
    </source>
</evidence>
<dbReference type="GO" id="GO:0016717">
    <property type="term" value="F:oxidoreductase activity, acting on paired donors, with oxidation of a pair of donors resulting in the reduction of molecular oxygen to two molecules of water"/>
    <property type="evidence" value="ECO:0007669"/>
    <property type="project" value="TreeGrafter"/>
</dbReference>
<keyword evidence="4" id="KW-1185">Reference proteome</keyword>
<evidence type="ECO:0000256" key="1">
    <source>
        <dbReference type="SAM" id="Phobius"/>
    </source>
</evidence>
<keyword evidence="1" id="KW-1133">Transmembrane helix</keyword>
<keyword evidence="1" id="KW-0812">Transmembrane</keyword>
<feature type="transmembrane region" description="Helical" evidence="1">
    <location>
        <begin position="231"/>
        <end position="250"/>
    </location>
</feature>
<evidence type="ECO:0000313" key="3">
    <source>
        <dbReference type="EMBL" id="TDE14351.1"/>
    </source>
</evidence>
<sequence>MTPTSPSSTATTKPEAVSRRVRYVSTYTELSHRVQAAGLLRRRYAYYWSKIIITMTALAGIWVIFAFLGNSWFQLLLAAGLGAVLTQLTFLGHDSAHRQIFTSHHWNDWTSRVLAGLFVGLSHGWWMSKHSRHHANPNKEGADPDIGPSAFAFTPTIAANRRGLAARLTRWQGYFFPLALFMGLALHIASIQRLLHQQQLKHRWWEVAFIAGRFGGYITVLLLVLPPGKAAAFFGVQMALFGLLLGGAFAPNHLGMPIVPPDMKIDFLRRQVLMSRNITGGRLTSFAMGGLNYQIEHHLFPNMPRPNLRKAQALVRDHCAKHDIHYTETSFVGAYRVIVRYLNTVEHATTDPFRCPLAAQYRT</sequence>
<comment type="caution">
    <text evidence="3">The sequence shown here is derived from an EMBL/GenBank/DDBJ whole genome shotgun (WGS) entry which is preliminary data.</text>
</comment>
<feature type="transmembrane region" description="Helical" evidence="1">
    <location>
        <begin position="71"/>
        <end position="91"/>
    </location>
</feature>
<dbReference type="InterPro" id="IPR005804">
    <property type="entry name" value="FA_desaturase_dom"/>
</dbReference>
<feature type="domain" description="Fatty acid desaturase" evidence="2">
    <location>
        <begin position="71"/>
        <end position="329"/>
    </location>
</feature>
<protein>
    <submittedName>
        <fullName evidence="3">Acyl-CoA desaturase</fullName>
    </submittedName>
</protein>
<dbReference type="Pfam" id="PF00487">
    <property type="entry name" value="FA_desaturase"/>
    <property type="match status" value="1"/>
</dbReference>
<dbReference type="InParanoid" id="A0A4R5DQM4"/>
<dbReference type="PANTHER" id="PTHR19353:SF19">
    <property type="entry name" value="DELTA(5) FATTY ACID DESATURASE C-RELATED"/>
    <property type="match status" value="1"/>
</dbReference>
<feature type="transmembrane region" description="Helical" evidence="1">
    <location>
        <begin position="45"/>
        <end position="65"/>
    </location>
</feature>
<accession>A0A4R5DQM4</accession>
<evidence type="ECO:0000259" key="2">
    <source>
        <dbReference type="Pfam" id="PF00487"/>
    </source>
</evidence>
<dbReference type="Proteomes" id="UP000294739">
    <property type="component" value="Unassembled WGS sequence"/>
</dbReference>
<dbReference type="PANTHER" id="PTHR19353">
    <property type="entry name" value="FATTY ACID DESATURASE 2"/>
    <property type="match status" value="1"/>
</dbReference>
<feature type="transmembrane region" description="Helical" evidence="1">
    <location>
        <begin position="207"/>
        <end position="225"/>
    </location>
</feature>
<gene>
    <name evidence="3" type="ORF">E1269_04130</name>
</gene>
<dbReference type="GO" id="GO:0016020">
    <property type="term" value="C:membrane"/>
    <property type="evidence" value="ECO:0007669"/>
    <property type="project" value="TreeGrafter"/>
</dbReference>
<name>A0A4R5DQM4_9ACTN</name>
<dbReference type="PIRSF" id="PIRSF015921">
    <property type="entry name" value="FA_sphinglp_des"/>
    <property type="match status" value="1"/>
</dbReference>
<dbReference type="FunCoup" id="A0A4R5DQM4">
    <property type="interactions" value="15"/>
</dbReference>
<dbReference type="AlphaFoldDB" id="A0A4R5DQM4"/>
<dbReference type="EMBL" id="SMKZ01000003">
    <property type="protein sequence ID" value="TDE14351.1"/>
    <property type="molecule type" value="Genomic_DNA"/>
</dbReference>
<keyword evidence="1" id="KW-0472">Membrane</keyword>
<dbReference type="RefSeq" id="WP_131891601.1">
    <property type="nucleotide sequence ID" value="NZ_SMKZ01000003.1"/>
</dbReference>
<organism evidence="3 4">
    <name type="scientific">Jiangella asiatica</name>
    <dbReference type="NCBI Taxonomy" id="2530372"/>
    <lineage>
        <taxon>Bacteria</taxon>
        <taxon>Bacillati</taxon>
        <taxon>Actinomycetota</taxon>
        <taxon>Actinomycetes</taxon>
        <taxon>Jiangellales</taxon>
        <taxon>Jiangellaceae</taxon>
        <taxon>Jiangella</taxon>
    </lineage>
</organism>
<dbReference type="CDD" id="cd03506">
    <property type="entry name" value="Delta6-FADS-like"/>
    <property type="match status" value="1"/>
</dbReference>